<dbReference type="AlphaFoldDB" id="A0A2T6K194"/>
<evidence type="ECO:0000313" key="2">
    <source>
        <dbReference type="Proteomes" id="UP000244523"/>
    </source>
</evidence>
<reference evidence="1 2" key="1">
    <citation type="submission" date="2018-04" db="EMBL/GenBank/DDBJ databases">
        <title>Genomic Encyclopedia of Archaeal and Bacterial Type Strains, Phase II (KMG-II): from individual species to whole genera.</title>
        <authorList>
            <person name="Goeker M."/>
        </authorList>
    </citation>
    <scope>NUCLEOTIDE SEQUENCE [LARGE SCALE GENOMIC DNA]</scope>
    <source>
        <strain evidence="1 2">DSM 29955</strain>
    </source>
</reference>
<name>A0A2T6K194_9RHOB</name>
<dbReference type="OrthoDB" id="9815258at2"/>
<protein>
    <submittedName>
        <fullName evidence="1">Uncharacterized protein</fullName>
    </submittedName>
</protein>
<keyword evidence="2" id="KW-1185">Reference proteome</keyword>
<comment type="caution">
    <text evidence="1">The sequence shown here is derived from an EMBL/GenBank/DDBJ whole genome shotgun (WGS) entry which is preliminary data.</text>
</comment>
<gene>
    <name evidence="1" type="ORF">C8N45_1343</name>
</gene>
<sequence length="109" mass="11784">MLGIITATIISIGPLSFVLPPLKSWPAACVFYPANSLNAALESLVINGRAWIELLKNSAFFYVMLPIKIGLTNAVSPFTWGFVFTPAMEAVYAAALLATVRGLVWRLSP</sequence>
<dbReference type="EMBL" id="QBUD01000034">
    <property type="protein sequence ID" value="PUB08409.1"/>
    <property type="molecule type" value="Genomic_DNA"/>
</dbReference>
<proteinExistence type="predicted"/>
<evidence type="ECO:0000313" key="1">
    <source>
        <dbReference type="EMBL" id="PUB08409.1"/>
    </source>
</evidence>
<dbReference type="Proteomes" id="UP000244523">
    <property type="component" value="Unassembled WGS sequence"/>
</dbReference>
<dbReference type="RefSeq" id="WP_108389305.1">
    <property type="nucleotide sequence ID" value="NZ_QBUD01000034.1"/>
</dbReference>
<accession>A0A2T6K194</accession>
<organism evidence="1 2">
    <name type="scientific">Yoonia sediminilitoris</name>
    <dbReference type="NCBI Taxonomy" id="1286148"/>
    <lineage>
        <taxon>Bacteria</taxon>
        <taxon>Pseudomonadati</taxon>
        <taxon>Pseudomonadota</taxon>
        <taxon>Alphaproteobacteria</taxon>
        <taxon>Rhodobacterales</taxon>
        <taxon>Paracoccaceae</taxon>
        <taxon>Yoonia</taxon>
    </lineage>
</organism>